<dbReference type="PROSITE" id="PS51354">
    <property type="entry name" value="GLUTAREDOXIN_2"/>
    <property type="match status" value="1"/>
</dbReference>
<dbReference type="EMBL" id="JAPWTJ010000016">
    <property type="protein sequence ID" value="KAJ8985331.1"/>
    <property type="molecule type" value="Genomic_DNA"/>
</dbReference>
<evidence type="ECO:0000256" key="1">
    <source>
        <dbReference type="ARBA" id="ARBA00009630"/>
    </source>
</evidence>
<accession>A0ABQ9K5L8</accession>
<dbReference type="PANTHER" id="PTHR10293:SF73">
    <property type="entry name" value="GLUTAREDOXIN-3"/>
    <property type="match status" value="1"/>
</dbReference>
<dbReference type="Gene3D" id="3.40.30.10">
    <property type="entry name" value="Glutaredoxin"/>
    <property type="match status" value="1"/>
</dbReference>
<keyword evidence="9" id="KW-1185">Reference proteome</keyword>
<dbReference type="SUPFAM" id="SSF52833">
    <property type="entry name" value="Thioredoxin-like"/>
    <property type="match status" value="1"/>
</dbReference>
<evidence type="ECO:0000256" key="2">
    <source>
        <dbReference type="ARBA" id="ARBA00022714"/>
    </source>
</evidence>
<keyword evidence="6" id="KW-0676">Redox-active center</keyword>
<comment type="caution">
    <text evidence="8">The sequence shown here is derived from an EMBL/GenBank/DDBJ whole genome shotgun (WGS) entry which is preliminary data.</text>
</comment>
<dbReference type="NCBIfam" id="TIGR00365">
    <property type="entry name" value="Grx4 family monothiol glutaredoxin"/>
    <property type="match status" value="1"/>
</dbReference>
<gene>
    <name evidence="8" type="ORF">NQ317_008361</name>
</gene>
<dbReference type="InterPro" id="IPR033658">
    <property type="entry name" value="GRX_PICOT-like"/>
</dbReference>
<dbReference type="PIRSF" id="PIRSF005894">
    <property type="entry name" value="Monothiol_GRX"/>
    <property type="match status" value="1"/>
</dbReference>
<organism evidence="8 9">
    <name type="scientific">Molorchus minor</name>
    <dbReference type="NCBI Taxonomy" id="1323400"/>
    <lineage>
        <taxon>Eukaryota</taxon>
        <taxon>Metazoa</taxon>
        <taxon>Ecdysozoa</taxon>
        <taxon>Arthropoda</taxon>
        <taxon>Hexapoda</taxon>
        <taxon>Insecta</taxon>
        <taxon>Pterygota</taxon>
        <taxon>Neoptera</taxon>
        <taxon>Endopterygota</taxon>
        <taxon>Coleoptera</taxon>
        <taxon>Polyphaga</taxon>
        <taxon>Cucujiformia</taxon>
        <taxon>Chrysomeloidea</taxon>
        <taxon>Cerambycidae</taxon>
        <taxon>Lamiinae</taxon>
        <taxon>Monochamini</taxon>
        <taxon>Molorchus</taxon>
    </lineage>
</organism>
<feature type="domain" description="Glutaredoxin" evidence="7">
    <location>
        <begin position="1"/>
        <end position="64"/>
    </location>
</feature>
<keyword evidence="3" id="KW-0479">Metal-binding</keyword>
<evidence type="ECO:0000256" key="6">
    <source>
        <dbReference type="ARBA" id="ARBA00023284"/>
    </source>
</evidence>
<dbReference type="PANTHER" id="PTHR10293">
    <property type="entry name" value="GLUTAREDOXIN FAMILY MEMBER"/>
    <property type="match status" value="1"/>
</dbReference>
<keyword evidence="4" id="KW-0408">Iron</keyword>
<comment type="similarity">
    <text evidence="1">Belongs to the glutaredoxin family. Monothiol subfamily.</text>
</comment>
<sequence length="85" mass="9622">MLFMKGNREQPRCGFSKQIIEILNNTGVKYETYDILCDEEIRQGLKTYSDWPTYPQLYVNGDLIGGLDIVKEMLASGDLATTLNA</sequence>
<keyword evidence="5" id="KW-0411">Iron-sulfur</keyword>
<dbReference type="InterPro" id="IPR014434">
    <property type="entry name" value="Monothiol_GRX"/>
</dbReference>
<dbReference type="Proteomes" id="UP001162164">
    <property type="component" value="Unassembled WGS sequence"/>
</dbReference>
<proteinExistence type="inferred from homology"/>
<reference evidence="8" key="1">
    <citation type="journal article" date="2023" name="Insect Mol. Biol.">
        <title>Genome sequencing provides insights into the evolution of gene families encoding plant cell wall-degrading enzymes in longhorned beetles.</title>
        <authorList>
            <person name="Shin N.R."/>
            <person name="Okamura Y."/>
            <person name="Kirsch R."/>
            <person name="Pauchet Y."/>
        </authorList>
    </citation>
    <scope>NUCLEOTIDE SEQUENCE</scope>
    <source>
        <strain evidence="8">MMC_N1</strain>
    </source>
</reference>
<keyword evidence="2" id="KW-0001">2Fe-2S</keyword>
<evidence type="ECO:0000313" key="8">
    <source>
        <dbReference type="EMBL" id="KAJ8985331.1"/>
    </source>
</evidence>
<dbReference type="InterPro" id="IPR002109">
    <property type="entry name" value="Glutaredoxin"/>
</dbReference>
<evidence type="ECO:0000259" key="7">
    <source>
        <dbReference type="Pfam" id="PF00462"/>
    </source>
</evidence>
<evidence type="ECO:0000256" key="5">
    <source>
        <dbReference type="ARBA" id="ARBA00023014"/>
    </source>
</evidence>
<dbReference type="InterPro" id="IPR004480">
    <property type="entry name" value="Monothiol_GRX-rel"/>
</dbReference>
<dbReference type="InterPro" id="IPR036249">
    <property type="entry name" value="Thioredoxin-like_sf"/>
</dbReference>
<evidence type="ECO:0000256" key="4">
    <source>
        <dbReference type="ARBA" id="ARBA00023004"/>
    </source>
</evidence>
<protein>
    <recommendedName>
        <fullName evidence="7">Glutaredoxin domain-containing protein</fullName>
    </recommendedName>
</protein>
<name>A0ABQ9K5L8_9CUCU</name>
<evidence type="ECO:0000313" key="9">
    <source>
        <dbReference type="Proteomes" id="UP001162164"/>
    </source>
</evidence>
<dbReference type="CDD" id="cd03028">
    <property type="entry name" value="GRX_PICOT_like"/>
    <property type="match status" value="1"/>
</dbReference>
<evidence type="ECO:0000256" key="3">
    <source>
        <dbReference type="ARBA" id="ARBA00022723"/>
    </source>
</evidence>
<dbReference type="Pfam" id="PF00462">
    <property type="entry name" value="Glutaredoxin"/>
    <property type="match status" value="1"/>
</dbReference>